<name>A0A150N6E4_9BACL</name>
<gene>
    <name evidence="1" type="ORF">B4110_1016</name>
</gene>
<proteinExistence type="predicted"/>
<reference evidence="1 2" key="1">
    <citation type="submission" date="2016-01" db="EMBL/GenBank/DDBJ databases">
        <title>Draft Genome Sequences of Seven Thermophilic Sporeformers Isolated from Foods.</title>
        <authorList>
            <person name="Berendsen E.M."/>
            <person name="Wells-Bennik M.H."/>
            <person name="Krawcyk A.O."/>
            <person name="De Jong A."/>
            <person name="Holsappel S."/>
            <person name="Eijlander R.T."/>
            <person name="Kuipers O.P."/>
        </authorList>
    </citation>
    <scope>NUCLEOTIDE SEQUENCE [LARGE SCALE GENOMIC DNA]</scope>
    <source>
        <strain evidence="1 2">B4110</strain>
    </source>
</reference>
<accession>A0A150N6E4</accession>
<sequence>MFIWEQWMRAGIISASYLRYACEAGSQSSQMNEIVGGFS</sequence>
<evidence type="ECO:0000313" key="1">
    <source>
        <dbReference type="EMBL" id="KYD32206.1"/>
    </source>
</evidence>
<dbReference type="AlphaFoldDB" id="A0A150N6E4"/>
<protein>
    <submittedName>
        <fullName evidence="1">Uncharacterized protein</fullName>
    </submittedName>
</protein>
<comment type="caution">
    <text evidence="1">The sequence shown here is derived from an EMBL/GenBank/DDBJ whole genome shotgun (WGS) entry which is preliminary data.</text>
</comment>
<evidence type="ECO:0000313" key="2">
    <source>
        <dbReference type="Proteomes" id="UP000075324"/>
    </source>
</evidence>
<dbReference type="EMBL" id="LQYW01000019">
    <property type="protein sequence ID" value="KYD32206.1"/>
    <property type="molecule type" value="Genomic_DNA"/>
</dbReference>
<organism evidence="1 2">
    <name type="scientific">Parageobacillus toebii</name>
    <dbReference type="NCBI Taxonomy" id="153151"/>
    <lineage>
        <taxon>Bacteria</taxon>
        <taxon>Bacillati</taxon>
        <taxon>Bacillota</taxon>
        <taxon>Bacilli</taxon>
        <taxon>Bacillales</taxon>
        <taxon>Anoxybacillaceae</taxon>
        <taxon>Parageobacillus</taxon>
    </lineage>
</organism>
<dbReference type="Proteomes" id="UP000075324">
    <property type="component" value="Unassembled WGS sequence"/>
</dbReference>